<evidence type="ECO:0000256" key="3">
    <source>
        <dbReference type="ARBA" id="ARBA00022801"/>
    </source>
</evidence>
<sequence length="135" mass="14788">MQHKAAASGLALEVASAGTAASHKGQGPDPRSIRVASPFGYSFKGFHAKPVKSTDFASFDIILAMDRQNLHDLQQRCPAEHQHKLCLFMSHHPAFAQWPDVPDPYYGGNKGFDLVLQLIEEGCDHLLAHLKRTAA</sequence>
<evidence type="ECO:0000256" key="4">
    <source>
        <dbReference type="ARBA" id="ARBA00022912"/>
    </source>
</evidence>
<dbReference type="PANTHER" id="PTHR11717:SF7">
    <property type="entry name" value="LOW MOLECULAR WEIGHT PHOSPHOTYROSINE PROTEIN PHOSPHATASE"/>
    <property type="match status" value="1"/>
</dbReference>
<dbReference type="SUPFAM" id="SSF52788">
    <property type="entry name" value="Phosphotyrosine protein phosphatases I"/>
    <property type="match status" value="1"/>
</dbReference>
<dbReference type="EMBL" id="BMYR01000004">
    <property type="protein sequence ID" value="GGW57958.1"/>
    <property type="molecule type" value="Genomic_DNA"/>
</dbReference>
<dbReference type="InterPro" id="IPR036196">
    <property type="entry name" value="Ptyr_pPase_sf"/>
</dbReference>
<feature type="domain" description="Phosphotyrosine protein phosphatase I" evidence="5">
    <location>
        <begin position="1"/>
        <end position="129"/>
    </location>
</feature>
<dbReference type="PRINTS" id="PR00719">
    <property type="entry name" value="LMWPTPASE"/>
</dbReference>
<dbReference type="InterPro" id="IPR023485">
    <property type="entry name" value="Ptyr_pPase"/>
</dbReference>
<dbReference type="Gene3D" id="3.40.50.2300">
    <property type="match status" value="1"/>
</dbReference>
<organism evidence="6 7">
    <name type="scientific">Alishewanella tabrizica</name>
    <dbReference type="NCBI Taxonomy" id="671278"/>
    <lineage>
        <taxon>Bacteria</taxon>
        <taxon>Pseudomonadati</taxon>
        <taxon>Pseudomonadota</taxon>
        <taxon>Gammaproteobacteria</taxon>
        <taxon>Alteromonadales</taxon>
        <taxon>Alteromonadaceae</taxon>
        <taxon>Alishewanella</taxon>
    </lineage>
</organism>
<proteinExistence type="inferred from homology"/>
<dbReference type="EC" id="3.1.3.48" evidence="2"/>
<evidence type="ECO:0000256" key="2">
    <source>
        <dbReference type="ARBA" id="ARBA00013064"/>
    </source>
</evidence>
<dbReference type="Proteomes" id="UP000634667">
    <property type="component" value="Unassembled WGS sequence"/>
</dbReference>
<dbReference type="SMART" id="SM00226">
    <property type="entry name" value="LMWPc"/>
    <property type="match status" value="1"/>
</dbReference>
<keyword evidence="7" id="KW-1185">Reference proteome</keyword>
<evidence type="ECO:0000313" key="6">
    <source>
        <dbReference type="EMBL" id="GGW57958.1"/>
    </source>
</evidence>
<reference evidence="7" key="1">
    <citation type="journal article" date="2019" name="Int. J. Syst. Evol. Microbiol.">
        <title>The Global Catalogue of Microorganisms (GCM) 10K type strain sequencing project: providing services to taxonomists for standard genome sequencing and annotation.</title>
        <authorList>
            <consortium name="The Broad Institute Genomics Platform"/>
            <consortium name="The Broad Institute Genome Sequencing Center for Infectious Disease"/>
            <person name="Wu L."/>
            <person name="Ma J."/>
        </authorList>
    </citation>
    <scope>NUCLEOTIDE SEQUENCE [LARGE SCALE GENOMIC DNA]</scope>
    <source>
        <strain evidence="7">KCTC 23723</strain>
    </source>
</reference>
<keyword evidence="4" id="KW-0904">Protein phosphatase</keyword>
<dbReference type="InterPro" id="IPR017867">
    <property type="entry name" value="Tyr_phospatase_low_mol_wt"/>
</dbReference>
<dbReference type="PANTHER" id="PTHR11717">
    <property type="entry name" value="LOW MOLECULAR WEIGHT PROTEIN TYROSINE PHOSPHATASE"/>
    <property type="match status" value="1"/>
</dbReference>
<keyword evidence="3" id="KW-0378">Hydrolase</keyword>
<dbReference type="CDD" id="cd16343">
    <property type="entry name" value="LMWPTP"/>
    <property type="match status" value="1"/>
</dbReference>
<comment type="caution">
    <text evidence="6">The sequence shown here is derived from an EMBL/GenBank/DDBJ whole genome shotgun (WGS) entry which is preliminary data.</text>
</comment>
<evidence type="ECO:0000259" key="5">
    <source>
        <dbReference type="SMART" id="SM00226"/>
    </source>
</evidence>
<dbReference type="Pfam" id="PF01451">
    <property type="entry name" value="LMWPc"/>
    <property type="match status" value="1"/>
</dbReference>
<evidence type="ECO:0000256" key="1">
    <source>
        <dbReference type="ARBA" id="ARBA00011063"/>
    </source>
</evidence>
<name>A0ABQ2WJ72_9ALTE</name>
<accession>A0ABQ2WJ72</accession>
<protein>
    <recommendedName>
        <fullName evidence="2">protein-tyrosine-phosphatase</fullName>
        <ecNumber evidence="2">3.1.3.48</ecNumber>
    </recommendedName>
</protein>
<evidence type="ECO:0000313" key="7">
    <source>
        <dbReference type="Proteomes" id="UP000634667"/>
    </source>
</evidence>
<dbReference type="InterPro" id="IPR050438">
    <property type="entry name" value="LMW_PTPase"/>
</dbReference>
<gene>
    <name evidence="6" type="ORF">GCM10008111_12650</name>
</gene>
<comment type="similarity">
    <text evidence="1">Belongs to the low molecular weight phosphotyrosine protein phosphatase family.</text>
</comment>